<evidence type="ECO:0000313" key="3">
    <source>
        <dbReference type="EMBL" id="GAA4674217.1"/>
    </source>
</evidence>
<feature type="region of interest" description="Disordered" evidence="1">
    <location>
        <begin position="93"/>
        <end position="142"/>
    </location>
</feature>
<dbReference type="SUPFAM" id="SSF51726">
    <property type="entry name" value="UROD/MetE-like"/>
    <property type="match status" value="1"/>
</dbReference>
<dbReference type="InterPro" id="IPR038071">
    <property type="entry name" value="UROD/MetE-like_sf"/>
</dbReference>
<dbReference type="EMBL" id="BAABIC010000001">
    <property type="protein sequence ID" value="GAA4674217.1"/>
    <property type="molecule type" value="Genomic_DNA"/>
</dbReference>
<dbReference type="Pfam" id="PF01717">
    <property type="entry name" value="Meth_synt_2"/>
    <property type="match status" value="1"/>
</dbReference>
<dbReference type="InterPro" id="IPR002629">
    <property type="entry name" value="Met_Synth_C/arc"/>
</dbReference>
<feature type="domain" description="Cobalamin-independent methionine synthase MetE C-terminal/archaeal" evidence="2">
    <location>
        <begin position="130"/>
        <end position="448"/>
    </location>
</feature>
<feature type="compositionally biased region" description="Low complexity" evidence="1">
    <location>
        <begin position="14"/>
        <end position="24"/>
    </location>
</feature>
<gene>
    <name evidence="3" type="ORF">GCM10023215_02210</name>
</gene>
<keyword evidence="4" id="KW-1185">Reference proteome</keyword>
<feature type="region of interest" description="Disordered" evidence="1">
    <location>
        <begin position="1"/>
        <end position="56"/>
    </location>
</feature>
<proteinExistence type="predicted"/>
<dbReference type="Gene3D" id="3.20.20.210">
    <property type="match status" value="1"/>
</dbReference>
<accession>A0ABP8VVX9</accession>
<evidence type="ECO:0000256" key="1">
    <source>
        <dbReference type="SAM" id="MobiDB-lite"/>
    </source>
</evidence>
<evidence type="ECO:0000313" key="4">
    <source>
        <dbReference type="Proteomes" id="UP001500325"/>
    </source>
</evidence>
<dbReference type="Proteomes" id="UP001500325">
    <property type="component" value="Unassembled WGS sequence"/>
</dbReference>
<organism evidence="3 4">
    <name type="scientific">Pseudonocardia yuanmonensis</name>
    <dbReference type="NCBI Taxonomy" id="1095914"/>
    <lineage>
        <taxon>Bacteria</taxon>
        <taxon>Bacillati</taxon>
        <taxon>Actinomycetota</taxon>
        <taxon>Actinomycetes</taxon>
        <taxon>Pseudonocardiales</taxon>
        <taxon>Pseudonocardiaceae</taxon>
        <taxon>Pseudonocardia</taxon>
    </lineage>
</organism>
<reference evidence="4" key="1">
    <citation type="journal article" date="2019" name="Int. J. Syst. Evol. Microbiol.">
        <title>The Global Catalogue of Microorganisms (GCM) 10K type strain sequencing project: providing services to taxonomists for standard genome sequencing and annotation.</title>
        <authorList>
            <consortium name="The Broad Institute Genomics Platform"/>
            <consortium name="The Broad Institute Genome Sequencing Center for Infectious Disease"/>
            <person name="Wu L."/>
            <person name="Ma J."/>
        </authorList>
    </citation>
    <scope>NUCLEOTIDE SEQUENCE [LARGE SCALE GENOMIC DNA]</scope>
    <source>
        <strain evidence="4">JCM 18055</strain>
    </source>
</reference>
<sequence>MGPARPVREGLRTRVPGRVAAPAGRVGGSRDAGRGDPGPARHATGRSVRLEPVSTPDDPLAALLAAAGLGEEKSEPADDPLAAALAAAGLGDVTPGETVAPEPRIQVSAAPEEPEDEGPTERWPAGAASGVGSLPGTDPREAAETVAGELPLLPHLPELPARGVGADPVGRAAGLLVDLAVEVVPTAWRVTARPGKDHRRAVDLLRSDLDALDEACDRARPEWVKVQVVGPWTLVASVELASGHRVLTDHGAVREFAVSLTEGLRAHVAEVAARTGAHVVVQLDEPRLAAVLAGSLPTASGYGTVRAVPEPEAQDTLRDMISALRVPVTVRVPGDRPPLRLLREVGVAGLAIDATRPSISGDTAVPAALDAVGEVWDAGLPLFLGLVPVRDPGRPLETATLARSAFDLADRLGFDRARLAELAVPTPAGGLARATPDWARRAMELSRDLGRAFTDPDELPDSEQTGR</sequence>
<evidence type="ECO:0000259" key="2">
    <source>
        <dbReference type="Pfam" id="PF01717"/>
    </source>
</evidence>
<feature type="compositionally biased region" description="Basic and acidic residues" evidence="1">
    <location>
        <begin position="1"/>
        <end position="12"/>
    </location>
</feature>
<comment type="caution">
    <text evidence="3">The sequence shown here is derived from an EMBL/GenBank/DDBJ whole genome shotgun (WGS) entry which is preliminary data.</text>
</comment>
<name>A0ABP8VVX9_9PSEU</name>
<protein>
    <recommendedName>
        <fullName evidence="2">Cobalamin-independent methionine synthase MetE C-terminal/archaeal domain-containing protein</fullName>
    </recommendedName>
</protein>